<dbReference type="Proteomes" id="UP000016860">
    <property type="component" value="Unassembled WGS sequence"/>
</dbReference>
<feature type="transmembrane region" description="Helical" evidence="1">
    <location>
        <begin position="116"/>
        <end position="136"/>
    </location>
</feature>
<evidence type="ECO:0000313" key="4">
    <source>
        <dbReference type="Proteomes" id="UP000016860"/>
    </source>
</evidence>
<reference evidence="3 4" key="1">
    <citation type="journal article" date="2013" name="Genome Announc.">
        <title>Draft Genome Sequence of the Cellulolytic Bacterium Clostridium papyrosolvens C7 (ATCC 700395).</title>
        <authorList>
            <person name="Zepeda V."/>
            <person name="Dassa B."/>
            <person name="Borovok I."/>
            <person name="Lamed R."/>
            <person name="Bayer E.A."/>
            <person name="Cate J.H."/>
        </authorList>
    </citation>
    <scope>NUCLEOTIDE SEQUENCE [LARGE SCALE GENOMIC DNA]</scope>
    <source>
        <strain evidence="3 4">C7</strain>
    </source>
</reference>
<keyword evidence="1" id="KW-0812">Transmembrane</keyword>
<dbReference type="STRING" id="1330534.L323_14945"/>
<feature type="transmembrane region" description="Helical" evidence="1">
    <location>
        <begin position="12"/>
        <end position="33"/>
    </location>
</feature>
<comment type="caution">
    <text evidence="3">The sequence shown here is derived from an EMBL/GenBank/DDBJ whole genome shotgun (WGS) entry which is preliminary data.</text>
</comment>
<dbReference type="GO" id="GO:0080120">
    <property type="term" value="P:CAAX-box protein maturation"/>
    <property type="evidence" value="ECO:0007669"/>
    <property type="project" value="UniProtKB-ARBA"/>
</dbReference>
<evidence type="ECO:0000256" key="1">
    <source>
        <dbReference type="SAM" id="Phobius"/>
    </source>
</evidence>
<keyword evidence="1" id="KW-0472">Membrane</keyword>
<name>U4R099_9FIRM</name>
<dbReference type="EMBL" id="ATAY01000073">
    <property type="protein sequence ID" value="EPR10082.1"/>
    <property type="molecule type" value="Genomic_DNA"/>
</dbReference>
<gene>
    <name evidence="3" type="ORF">L323_14945</name>
</gene>
<feature type="domain" description="CAAX prenyl protease 2/Lysostaphin resistance protein A-like" evidence="2">
    <location>
        <begin position="10"/>
        <end position="90"/>
    </location>
</feature>
<organism evidence="3 4">
    <name type="scientific">Ruminiclostridium papyrosolvens C7</name>
    <dbReference type="NCBI Taxonomy" id="1330534"/>
    <lineage>
        <taxon>Bacteria</taxon>
        <taxon>Bacillati</taxon>
        <taxon>Bacillota</taxon>
        <taxon>Clostridia</taxon>
        <taxon>Eubacteriales</taxon>
        <taxon>Oscillospiraceae</taxon>
        <taxon>Ruminiclostridium</taxon>
    </lineage>
</organism>
<dbReference type="InterPro" id="IPR003675">
    <property type="entry name" value="Rce1/LyrA-like_dom"/>
</dbReference>
<accession>U4R099</accession>
<dbReference type="PATRIC" id="fig|1330534.3.peg.2961"/>
<proteinExistence type="predicted"/>
<dbReference type="Pfam" id="PF02517">
    <property type="entry name" value="Rce1-like"/>
    <property type="match status" value="1"/>
</dbReference>
<feature type="transmembrane region" description="Helical" evidence="1">
    <location>
        <begin position="62"/>
        <end position="80"/>
    </location>
</feature>
<evidence type="ECO:0000259" key="2">
    <source>
        <dbReference type="Pfam" id="PF02517"/>
    </source>
</evidence>
<protein>
    <recommendedName>
        <fullName evidence="2">CAAX prenyl protease 2/Lysostaphin resistance protein A-like domain-containing protein</fullName>
    </recommendedName>
</protein>
<dbReference type="GO" id="GO:0004175">
    <property type="term" value="F:endopeptidase activity"/>
    <property type="evidence" value="ECO:0007669"/>
    <property type="project" value="UniProtKB-ARBA"/>
</dbReference>
<keyword evidence="1" id="KW-1133">Transmembrane helix</keyword>
<sequence length="153" mass="16657">MDSFFQTKGSFLIFIIMLMVLPMFEEIIFRGVIFNELRSNIPIVAAVLIQALIYGLLQLNPVLGTYAAIGSVIYVLPYIWTKSLWGSILVQDSCILGLFIFRKTGVKDILAGTGNVGLIILTLAGIAGILAAGYFVRKNSAIGKLKGGFYVGF</sequence>
<dbReference type="AlphaFoldDB" id="U4R099"/>
<evidence type="ECO:0000313" key="3">
    <source>
        <dbReference type="EMBL" id="EPR10082.1"/>
    </source>
</evidence>